<dbReference type="Pfam" id="PF00373">
    <property type="entry name" value="FERM_M"/>
    <property type="match status" value="1"/>
</dbReference>
<comment type="caution">
    <text evidence="8">The sequence shown here is derived from an EMBL/GenBank/DDBJ whole genome shotgun (WGS) entry which is preliminary data.</text>
</comment>
<feature type="region of interest" description="Disordered" evidence="6">
    <location>
        <begin position="46"/>
        <end position="108"/>
    </location>
</feature>
<feature type="compositionally biased region" description="Basic and acidic residues" evidence="6">
    <location>
        <begin position="778"/>
        <end position="793"/>
    </location>
</feature>
<protein>
    <submittedName>
        <fullName evidence="8">Band 4.1-like protein 1 isoform X1</fullName>
    </submittedName>
</protein>
<feature type="compositionally biased region" description="Basic and acidic residues" evidence="6">
    <location>
        <begin position="1069"/>
        <end position="1099"/>
    </location>
</feature>
<dbReference type="Pfam" id="PF04382">
    <property type="entry name" value="SAB"/>
    <property type="match status" value="1"/>
</dbReference>
<feature type="compositionally biased region" description="Basic and acidic residues" evidence="6">
    <location>
        <begin position="1253"/>
        <end position="1286"/>
    </location>
</feature>
<feature type="compositionally biased region" description="Basic and acidic residues" evidence="6">
    <location>
        <begin position="578"/>
        <end position="592"/>
    </location>
</feature>
<dbReference type="Gene3D" id="2.30.29.30">
    <property type="entry name" value="Pleckstrin-homology domain (PH domain)/Phosphotyrosine-binding domain (PTB)"/>
    <property type="match status" value="1"/>
</dbReference>
<feature type="compositionally biased region" description="Basic and acidic residues" evidence="6">
    <location>
        <begin position="922"/>
        <end position="946"/>
    </location>
</feature>
<feature type="compositionally biased region" description="Polar residues" evidence="6">
    <location>
        <begin position="710"/>
        <end position="720"/>
    </location>
</feature>
<feature type="compositionally biased region" description="Basic and acidic residues" evidence="6">
    <location>
        <begin position="1122"/>
        <end position="1156"/>
    </location>
</feature>
<evidence type="ECO:0000313" key="9">
    <source>
        <dbReference type="Proteomes" id="UP001369086"/>
    </source>
</evidence>
<dbReference type="InterPro" id="IPR000299">
    <property type="entry name" value="FERM_domain"/>
</dbReference>
<accession>A0ABR0Z445</accession>
<evidence type="ECO:0000256" key="5">
    <source>
        <dbReference type="ARBA" id="ARBA00023212"/>
    </source>
</evidence>
<dbReference type="Pfam" id="PF05902">
    <property type="entry name" value="4_1_CTD"/>
    <property type="match status" value="1"/>
</dbReference>
<dbReference type="InterPro" id="IPR014352">
    <property type="entry name" value="FERM/acyl-CoA-bd_prot_sf"/>
</dbReference>
<dbReference type="InterPro" id="IPR019747">
    <property type="entry name" value="FERM_CS"/>
</dbReference>
<reference evidence="8 9" key="1">
    <citation type="submission" date="2021-05" db="EMBL/GenBank/DDBJ databases">
        <authorList>
            <person name="Zahm M."/>
            <person name="Klopp C."/>
            <person name="Cabau C."/>
            <person name="Kuhl H."/>
            <person name="Suciu R."/>
            <person name="Ciorpac M."/>
            <person name="Holostenco D."/>
            <person name="Gessner J."/>
            <person name="Wuertz S."/>
            <person name="Hohne C."/>
            <person name="Stock M."/>
            <person name="Gislard M."/>
            <person name="Lluch J."/>
            <person name="Milhes M."/>
            <person name="Lampietro C."/>
            <person name="Lopez Roques C."/>
            <person name="Donnadieu C."/>
            <person name="Du K."/>
            <person name="Schartl M."/>
            <person name="Guiguen Y."/>
        </authorList>
    </citation>
    <scope>NUCLEOTIDE SEQUENCE [LARGE SCALE GENOMIC DNA]</scope>
    <source>
        <strain evidence="8">Hh-F2</strain>
        <tissue evidence="8">Blood</tissue>
    </source>
</reference>
<dbReference type="Pfam" id="PF08736">
    <property type="entry name" value="FA"/>
    <property type="match status" value="1"/>
</dbReference>
<dbReference type="SUPFAM" id="SSF50729">
    <property type="entry name" value="PH domain-like"/>
    <property type="match status" value="1"/>
</dbReference>
<dbReference type="PANTHER" id="PTHR23280">
    <property type="entry name" value="4.1 G PROTEIN"/>
    <property type="match status" value="1"/>
</dbReference>
<feature type="compositionally biased region" description="Polar residues" evidence="6">
    <location>
        <begin position="1160"/>
        <end position="1169"/>
    </location>
</feature>
<feature type="compositionally biased region" description="Polar residues" evidence="6">
    <location>
        <begin position="868"/>
        <end position="886"/>
    </location>
</feature>
<dbReference type="PRINTS" id="PR00661">
    <property type="entry name" value="ERMFAMILY"/>
</dbReference>
<feature type="domain" description="FERM" evidence="7">
    <location>
        <begin position="113"/>
        <end position="394"/>
    </location>
</feature>
<feature type="compositionally biased region" description="Basic and acidic residues" evidence="6">
    <location>
        <begin position="810"/>
        <end position="821"/>
    </location>
</feature>
<dbReference type="SMART" id="SM00295">
    <property type="entry name" value="B41"/>
    <property type="match status" value="1"/>
</dbReference>
<feature type="compositionally biased region" description="Basic and acidic residues" evidence="6">
    <location>
        <begin position="1175"/>
        <end position="1185"/>
    </location>
</feature>
<feature type="compositionally biased region" description="Basic and acidic residues" evidence="6">
    <location>
        <begin position="495"/>
        <end position="536"/>
    </location>
</feature>
<dbReference type="PROSITE" id="PS00660">
    <property type="entry name" value="FERM_1"/>
    <property type="match status" value="1"/>
</dbReference>
<evidence type="ECO:0000313" key="8">
    <source>
        <dbReference type="EMBL" id="KAK6479449.1"/>
    </source>
</evidence>
<feature type="region of interest" description="Disordered" evidence="6">
    <location>
        <begin position="1552"/>
        <end position="1577"/>
    </location>
</feature>
<dbReference type="EMBL" id="JAHFZB010000018">
    <property type="protein sequence ID" value="KAK6479449.1"/>
    <property type="molecule type" value="Genomic_DNA"/>
</dbReference>
<organism evidence="8 9">
    <name type="scientific">Huso huso</name>
    <name type="common">Beluga</name>
    <name type="synonym">Acipenser huso</name>
    <dbReference type="NCBI Taxonomy" id="61971"/>
    <lineage>
        <taxon>Eukaryota</taxon>
        <taxon>Metazoa</taxon>
        <taxon>Chordata</taxon>
        <taxon>Craniata</taxon>
        <taxon>Vertebrata</taxon>
        <taxon>Euteleostomi</taxon>
        <taxon>Actinopterygii</taxon>
        <taxon>Chondrostei</taxon>
        <taxon>Acipenseriformes</taxon>
        <taxon>Acipenseridae</taxon>
        <taxon>Huso</taxon>
    </lineage>
</organism>
<feature type="compositionally biased region" description="Polar residues" evidence="6">
    <location>
        <begin position="601"/>
        <end position="610"/>
    </location>
</feature>
<dbReference type="InterPro" id="IPR018980">
    <property type="entry name" value="FERM_PH-like_C"/>
</dbReference>
<dbReference type="InterPro" id="IPR019749">
    <property type="entry name" value="Band_41_domain"/>
</dbReference>
<feature type="compositionally biased region" description="Basic and acidic residues" evidence="6">
    <location>
        <begin position="1347"/>
        <end position="1364"/>
    </location>
</feature>
<feature type="compositionally biased region" description="Basic and acidic residues" evidence="6">
    <location>
        <begin position="1293"/>
        <end position="1302"/>
    </location>
</feature>
<dbReference type="InterPro" id="IPR011993">
    <property type="entry name" value="PH-like_dom_sf"/>
</dbReference>
<dbReference type="PROSITE" id="PS50057">
    <property type="entry name" value="FERM_3"/>
    <property type="match status" value="1"/>
</dbReference>
<dbReference type="PROSITE" id="PS00661">
    <property type="entry name" value="FERM_2"/>
    <property type="match status" value="1"/>
</dbReference>
<dbReference type="PRINTS" id="PR00935">
    <property type="entry name" value="BAND41"/>
</dbReference>
<comment type="subcellular location">
    <subcellularLocation>
        <location evidence="1">Cytoplasm</location>
        <location evidence="1">Cytoskeleton</location>
    </subcellularLocation>
</comment>
<dbReference type="InterPro" id="IPR000798">
    <property type="entry name" value="Ez/rad/moesin-like"/>
</dbReference>
<dbReference type="Gene3D" id="3.10.20.90">
    <property type="entry name" value="Phosphatidylinositol 3-kinase Catalytic Subunit, Chain A, domain 1"/>
    <property type="match status" value="1"/>
</dbReference>
<keyword evidence="9" id="KW-1185">Reference proteome</keyword>
<feature type="compositionally biased region" description="Low complexity" evidence="6">
    <location>
        <begin position="93"/>
        <end position="105"/>
    </location>
</feature>
<dbReference type="SUPFAM" id="SSF54236">
    <property type="entry name" value="Ubiquitin-like"/>
    <property type="match status" value="1"/>
</dbReference>
<feature type="region of interest" description="Disordered" evidence="6">
    <location>
        <begin position="627"/>
        <end position="946"/>
    </location>
</feature>
<dbReference type="InterPro" id="IPR035963">
    <property type="entry name" value="FERM_2"/>
</dbReference>
<keyword evidence="2" id="KW-0963">Cytoplasm</keyword>
<feature type="compositionally biased region" description="Basic and acidic residues" evidence="6">
    <location>
        <begin position="68"/>
        <end position="85"/>
    </location>
</feature>
<dbReference type="InterPro" id="IPR019748">
    <property type="entry name" value="FERM_central"/>
</dbReference>
<gene>
    <name evidence="8" type="ORF">HHUSO_G20197</name>
</gene>
<name>A0ABR0Z445_HUSHU</name>
<dbReference type="SMART" id="SM01196">
    <property type="entry name" value="FERM_C"/>
    <property type="match status" value="1"/>
</dbReference>
<feature type="compositionally biased region" description="Basic and acidic residues" evidence="6">
    <location>
        <begin position="964"/>
        <end position="993"/>
    </location>
</feature>
<dbReference type="Pfam" id="PF09379">
    <property type="entry name" value="FERM_N"/>
    <property type="match status" value="1"/>
</dbReference>
<evidence type="ECO:0000256" key="2">
    <source>
        <dbReference type="ARBA" id="ARBA00022490"/>
    </source>
</evidence>
<feature type="region of interest" description="Disordered" evidence="6">
    <location>
        <begin position="1454"/>
        <end position="1525"/>
    </location>
</feature>
<dbReference type="InterPro" id="IPR014847">
    <property type="entry name" value="FA"/>
</dbReference>
<evidence type="ECO:0000256" key="1">
    <source>
        <dbReference type="ARBA" id="ARBA00004245"/>
    </source>
</evidence>
<feature type="compositionally biased region" description="Basic and acidic residues" evidence="6">
    <location>
        <begin position="1038"/>
        <end position="1060"/>
    </location>
</feature>
<keyword evidence="5" id="KW-0206">Cytoskeleton</keyword>
<dbReference type="PANTHER" id="PTHR23280:SF24">
    <property type="entry name" value="BAND 4.1-LIKE PROTEIN 1"/>
    <property type="match status" value="1"/>
</dbReference>
<dbReference type="Gene3D" id="1.20.80.10">
    <property type="match status" value="1"/>
</dbReference>
<evidence type="ECO:0000256" key="6">
    <source>
        <dbReference type="SAM" id="MobiDB-lite"/>
    </source>
</evidence>
<feature type="compositionally biased region" description="Pro residues" evidence="6">
    <location>
        <begin position="1560"/>
        <end position="1570"/>
    </location>
</feature>
<feature type="compositionally biased region" description="Basic and acidic residues" evidence="6">
    <location>
        <begin position="1325"/>
        <end position="1334"/>
    </location>
</feature>
<evidence type="ECO:0000256" key="3">
    <source>
        <dbReference type="ARBA" id="ARBA00022553"/>
    </source>
</evidence>
<dbReference type="CDD" id="cd13184">
    <property type="entry name" value="FERM_C_4_1_family"/>
    <property type="match status" value="1"/>
</dbReference>
<feature type="compositionally biased region" description="Polar residues" evidence="6">
    <location>
        <begin position="846"/>
        <end position="856"/>
    </location>
</feature>
<dbReference type="SMART" id="SM01195">
    <property type="entry name" value="FA"/>
    <property type="match status" value="1"/>
</dbReference>
<feature type="compositionally biased region" description="Basic and acidic residues" evidence="6">
    <location>
        <begin position="1227"/>
        <end position="1246"/>
    </location>
</feature>
<sequence length="1668" mass="184709">MVCSAVGCMSLQCPADREKDPLQSLSPVKLVRCAVTMTTETGVEVEVKKAAEEPPQQQGAAVNMQDGNRPKQGHDGKLPEDRDLGDGDDVSEKTTPSKIPKSPQKSSKRLKTIPFKVTLLDTSEYEGEIEKHSRGQALLDMVCEHLNLLEKDYFGLTFCDTDSQKNWLDPSKEIKKQMRTASWHFAFSVKFYPPDPSQLTEDITRYYLCLQLRDDILSGRLPCSFVTHALLGSYAVQAELGDFDPEEHGTDYASDFRFAPNQTRELEERVIELHRTYRGMTPADAEISFLENAKKLSMYGVDLHHAKDSEGIDIMLGVCANGLLIYRDRLRINRFAWPKILKISYKRSNFYIKIRPGEYEQFESTIGFKLPNHRAAKRLWKVCIEHHTFFRLVSPEPPPKGFLVTGSKFRYSGRTQTQTRQASALIDRPAPTFERSASKRYLLSRSMDGEFSRPASVLGENHEGVAQRSASERQRRRSGDEQDEEGSYRATSPTKIKEFKKEDMEDESPADKQESDQESTPQHKQEFQDKTEDVLLKHQASINELKRALKEPNSKLVHREKRLSATSQKYGGSPGTTPEKKPASGEEGREEPVATALEGFTQKTVVSSPEGSEEWVFIEKHISSQEELAVALKDKKEKSSAQDQEQAVDSLYRTEEENPAVVSSQEEAVQESGGTQEGKDMMEDQDAAEETVVQETLDEKVLTDEKAPSAQESGAESSKPQNHEKQLDDTVAVCQEGTQAQHSLGESVKEKQDNKAQLTQDSGGVSEIEADSSVLETQDERQTDSVRVQREPRPQSLNLGKPADLFYETEQPHTGEENKDLESDEETPPDKINNEGNEAEEYMSDFQETMTVSSEPYLQMEEVERPKSPSSPEKQTSFLQNATEVQSKPKSEPPDSRPSLKQEETSPNKVKGDELAPFLNEEEAKVGVGDRGKSETEEDEKKTVTVTEEKSLIKTCSVLSVTEPSKDTEKTVFPDGEEIQKVEDKTIEKRISHQADNGADSTGSTGAAEGEAQMDLEPKQPETIELTAPTVAEEETSEKDFPVNDKSEKPEPLNKEKAEDSFTEEQSSEAEKKALKSHESSKEKSPGNDEGHTTIREQVEEGTVTLFPETDIRCEADGEEAKEDRFSELAEPGAKESKKVGDGEYKKGDLELKPGEDDSQITALGSESQGPGAESNRDRSGKDDSSLCESKSNELIPDSRKLDEETSGFHTPDPSLVAVATLTTQENKQKASDQHSHDKPEEHAGKSTDGTDEMEKGETGETVDAGKDLESEQKNQPDEQADKKAQDTQCSDTKTETARTDVPEVPAKPVKRQGPAVPPRPSRTFPKDPGPEVAKKKHVEPLATPAIHEEALDESQREPWERRLGSASEDDQERETLYLKETHLGIERKCSSITVSSTSSLEAEVDFTVIMDLHTGVEEFSKGMSELGGRDRLPEVDRDDFEETSCFFSARLMSTQEKPPEEMQGKGLEDLSHHEPLDTKNKTTVVSTAPSLKKTDAKAEEPSTEASVVSQTKTTKTEATEQVMGNSCTGKETATVSRTVTTLAVAVSPNHSVVTGKEAPPSPQPAPPGTSSPVKTGTLGRAVGTVTTETVSSATTTHVTKTVKGGFSETRIEKRIIITGDDDVDQDQALAMAIQEAKQQHPDMLVTKAVVVRETEPSSLEKHRKSQS</sequence>
<dbReference type="Pfam" id="PF09380">
    <property type="entry name" value="FERM_C"/>
    <property type="match status" value="1"/>
</dbReference>
<dbReference type="InterPro" id="IPR018979">
    <property type="entry name" value="FERM_N"/>
</dbReference>
<proteinExistence type="predicted"/>
<feature type="compositionally biased region" description="Basic and acidic residues" evidence="6">
    <location>
        <begin position="460"/>
        <end position="480"/>
    </location>
</feature>
<dbReference type="SUPFAM" id="SSF47031">
    <property type="entry name" value="Second domain of FERM"/>
    <property type="match status" value="1"/>
</dbReference>
<feature type="region of interest" description="Disordered" evidence="6">
    <location>
        <begin position="453"/>
        <end position="610"/>
    </location>
</feature>
<feature type="compositionally biased region" description="Basic and acidic residues" evidence="6">
    <location>
        <begin position="887"/>
        <end position="914"/>
    </location>
</feature>
<dbReference type="CDD" id="cd14473">
    <property type="entry name" value="FERM_B-lobe"/>
    <property type="match status" value="1"/>
</dbReference>
<evidence type="ECO:0000259" key="7">
    <source>
        <dbReference type="PROSITE" id="PS50057"/>
    </source>
</evidence>
<feature type="compositionally biased region" description="Basic and acidic residues" evidence="6">
    <location>
        <begin position="697"/>
        <end position="707"/>
    </location>
</feature>
<dbReference type="Proteomes" id="UP001369086">
    <property type="component" value="Unassembled WGS sequence"/>
</dbReference>
<dbReference type="InterPro" id="IPR029071">
    <property type="entry name" value="Ubiquitin-like_domsf"/>
</dbReference>
<dbReference type="InterPro" id="IPR008379">
    <property type="entry name" value="Band_4.1_C"/>
</dbReference>
<feature type="region of interest" description="Disordered" evidence="6">
    <location>
        <begin position="962"/>
        <end position="1374"/>
    </location>
</feature>
<feature type="compositionally biased region" description="Basic and acidic residues" evidence="6">
    <location>
        <begin position="1458"/>
        <end position="1481"/>
    </location>
</feature>
<keyword evidence="4" id="KW-0009">Actin-binding</keyword>
<keyword evidence="3" id="KW-0597">Phosphoprotein</keyword>
<dbReference type="InterPro" id="IPR007477">
    <property type="entry name" value="SAB_dom"/>
</dbReference>
<feature type="compositionally biased region" description="Basic and acidic residues" evidence="6">
    <location>
        <begin position="544"/>
        <end position="553"/>
    </location>
</feature>
<evidence type="ECO:0000256" key="4">
    <source>
        <dbReference type="ARBA" id="ARBA00023203"/>
    </source>
</evidence>